<accession>A0ABS8WNW4</accession>
<reference evidence="2 3" key="1">
    <citation type="journal article" date="2021" name="BMC Genomics">
        <title>Datura genome reveals duplications of psychoactive alkaloid biosynthetic genes and high mutation rate following tissue culture.</title>
        <authorList>
            <person name="Rajewski A."/>
            <person name="Carter-House D."/>
            <person name="Stajich J."/>
            <person name="Litt A."/>
        </authorList>
    </citation>
    <scope>NUCLEOTIDE SEQUENCE [LARGE SCALE GENOMIC DNA]</scope>
    <source>
        <strain evidence="2">AR-01</strain>
    </source>
</reference>
<evidence type="ECO:0000313" key="2">
    <source>
        <dbReference type="EMBL" id="MCE3052528.1"/>
    </source>
</evidence>
<sequence length="94" mass="10394">MVAEKGNSVIEQPTLSNNAHGDDSQELQNPTPYRDKLNLNDKDLQDSMEGNKQIVEGENNRGGEGDNSQATAEWKGKFTGTDTGQENKEDKKKE</sequence>
<comment type="caution">
    <text evidence="2">The sequence shown here is derived from an EMBL/GenBank/DDBJ whole genome shotgun (WGS) entry which is preliminary data.</text>
</comment>
<evidence type="ECO:0000313" key="3">
    <source>
        <dbReference type="Proteomes" id="UP000823775"/>
    </source>
</evidence>
<feature type="compositionally biased region" description="Polar residues" evidence="1">
    <location>
        <begin position="9"/>
        <end position="19"/>
    </location>
</feature>
<feature type="compositionally biased region" description="Basic and acidic residues" evidence="1">
    <location>
        <begin position="33"/>
        <end position="45"/>
    </location>
</feature>
<proteinExistence type="predicted"/>
<evidence type="ECO:0000256" key="1">
    <source>
        <dbReference type="SAM" id="MobiDB-lite"/>
    </source>
</evidence>
<dbReference type="Proteomes" id="UP000823775">
    <property type="component" value="Unassembled WGS sequence"/>
</dbReference>
<keyword evidence="3" id="KW-1185">Reference proteome</keyword>
<gene>
    <name evidence="2" type="ORF">HAX54_052834</name>
</gene>
<feature type="region of interest" description="Disordered" evidence="1">
    <location>
        <begin position="1"/>
        <end position="94"/>
    </location>
</feature>
<protein>
    <submittedName>
        <fullName evidence="2">Uncharacterized protein</fullName>
    </submittedName>
</protein>
<feature type="compositionally biased region" description="Basic and acidic residues" evidence="1">
    <location>
        <begin position="85"/>
        <end position="94"/>
    </location>
</feature>
<organism evidence="2 3">
    <name type="scientific">Datura stramonium</name>
    <name type="common">Jimsonweed</name>
    <name type="synonym">Common thornapple</name>
    <dbReference type="NCBI Taxonomy" id="4076"/>
    <lineage>
        <taxon>Eukaryota</taxon>
        <taxon>Viridiplantae</taxon>
        <taxon>Streptophyta</taxon>
        <taxon>Embryophyta</taxon>
        <taxon>Tracheophyta</taxon>
        <taxon>Spermatophyta</taxon>
        <taxon>Magnoliopsida</taxon>
        <taxon>eudicotyledons</taxon>
        <taxon>Gunneridae</taxon>
        <taxon>Pentapetalae</taxon>
        <taxon>asterids</taxon>
        <taxon>lamiids</taxon>
        <taxon>Solanales</taxon>
        <taxon>Solanaceae</taxon>
        <taxon>Solanoideae</taxon>
        <taxon>Datureae</taxon>
        <taxon>Datura</taxon>
    </lineage>
</organism>
<name>A0ABS8WNW4_DATST</name>
<dbReference type="EMBL" id="JACEIK010009683">
    <property type="protein sequence ID" value="MCE3052528.1"/>
    <property type="molecule type" value="Genomic_DNA"/>
</dbReference>